<dbReference type="KEGG" id="cmi:CMM_0510"/>
<feature type="region of interest" description="Disordered" evidence="1">
    <location>
        <begin position="1"/>
        <end position="21"/>
    </location>
</feature>
<accession>A5CN97</accession>
<dbReference type="GeneID" id="92949537"/>
<dbReference type="HOGENOM" id="CLU_2104666_0_0_11"/>
<dbReference type="Proteomes" id="UP000001564">
    <property type="component" value="Chromosome"/>
</dbReference>
<sequence>MPRFIAAASPRRTDERPRRSARRQLAVLAIAITAALTTVIGHSIPAEAAEHPVSAATAVHAGAASAAAPTSAVTAPASAAGGTSTAYTPSGAEAADPHQIGASARSFGWNWHGGF</sequence>
<evidence type="ECO:0000313" key="3">
    <source>
        <dbReference type="Proteomes" id="UP000001564"/>
    </source>
</evidence>
<dbReference type="EMBL" id="AM711867">
    <property type="protein sequence ID" value="CAN00534.1"/>
    <property type="molecule type" value="Genomic_DNA"/>
</dbReference>
<dbReference type="AlphaFoldDB" id="A5CN97"/>
<gene>
    <name evidence="2" type="ordered locus">CMM_0510</name>
</gene>
<evidence type="ECO:0000256" key="1">
    <source>
        <dbReference type="SAM" id="MobiDB-lite"/>
    </source>
</evidence>
<feature type="compositionally biased region" description="Low complexity" evidence="1">
    <location>
        <begin position="52"/>
        <end position="92"/>
    </location>
</feature>
<keyword evidence="3" id="KW-1185">Reference proteome</keyword>
<evidence type="ECO:0000313" key="2">
    <source>
        <dbReference type="EMBL" id="CAN00534.1"/>
    </source>
</evidence>
<feature type="region of interest" description="Disordered" evidence="1">
    <location>
        <begin position="51"/>
        <end position="99"/>
    </location>
</feature>
<organism evidence="2 3">
    <name type="scientific">Clavibacter michiganensis subsp. michiganensis (strain NCPPB 382)</name>
    <dbReference type="NCBI Taxonomy" id="443906"/>
    <lineage>
        <taxon>Bacteria</taxon>
        <taxon>Bacillati</taxon>
        <taxon>Actinomycetota</taxon>
        <taxon>Actinomycetes</taxon>
        <taxon>Micrococcales</taxon>
        <taxon>Microbacteriaceae</taxon>
        <taxon>Clavibacter</taxon>
    </lineage>
</organism>
<reference evidence="2 3" key="1">
    <citation type="journal article" date="2008" name="J. Bacteriol.">
        <title>The genome sequence of the tomato-pathogenic actinomycete Clavibacter michiganensis subsp. michiganensis NCPPB382 reveals a large island involved in pathogenicity.</title>
        <authorList>
            <person name="Gartemann K.H."/>
            <person name="Abt B."/>
            <person name="Bekel T."/>
            <person name="Burger A."/>
            <person name="Engemann J."/>
            <person name="Flugel M."/>
            <person name="Gaigalat L."/>
            <person name="Goesmann A."/>
            <person name="Grafen I."/>
            <person name="Kalinowski J."/>
            <person name="Kaup O."/>
            <person name="Kirchner O."/>
            <person name="Krause L."/>
            <person name="Linke B."/>
            <person name="McHardy A."/>
            <person name="Meyer F."/>
            <person name="Pohle S."/>
            <person name="Ruckert C."/>
            <person name="Schneiker S."/>
            <person name="Zellermann E.M."/>
            <person name="Puhler A."/>
            <person name="Eichenlaub R."/>
            <person name="Kaiser O."/>
            <person name="Bartels D."/>
        </authorList>
    </citation>
    <scope>NUCLEOTIDE SEQUENCE [LARGE SCALE GENOMIC DNA]</scope>
    <source>
        <strain evidence="2 3">NCPPB 382</strain>
    </source>
</reference>
<name>A5CN97_CLAM3</name>
<protein>
    <submittedName>
        <fullName evidence="2">Uncharacterized protein</fullName>
    </submittedName>
</protein>
<dbReference type="RefSeq" id="WP_011931730.1">
    <property type="nucleotide sequence ID" value="NC_009480.1"/>
</dbReference>
<proteinExistence type="predicted"/>